<dbReference type="EMBL" id="SLXK01000001">
    <property type="protein sequence ID" value="TCP32288.1"/>
    <property type="molecule type" value="Genomic_DNA"/>
</dbReference>
<dbReference type="GO" id="GO:0008932">
    <property type="term" value="F:lytic endotransglycosylase activity"/>
    <property type="evidence" value="ECO:0007669"/>
    <property type="project" value="UniProtKB-UniRule"/>
</dbReference>
<feature type="site" description="Important for catalytic activity" evidence="7">
    <location>
        <position position="263"/>
    </location>
</feature>
<evidence type="ECO:0000256" key="4">
    <source>
        <dbReference type="ARBA" id="ARBA00023136"/>
    </source>
</evidence>
<organism evidence="8 9">
    <name type="scientific">Scopulibacillus darangshiensis</name>
    <dbReference type="NCBI Taxonomy" id="442528"/>
    <lineage>
        <taxon>Bacteria</taxon>
        <taxon>Bacillati</taxon>
        <taxon>Bacillota</taxon>
        <taxon>Bacilli</taxon>
        <taxon>Bacillales</taxon>
        <taxon>Sporolactobacillaceae</taxon>
        <taxon>Scopulibacillus</taxon>
    </lineage>
</organism>
<comment type="subcellular location">
    <subcellularLocation>
        <location evidence="7">Cell membrane</location>
        <topology evidence="7">Single-pass membrane protein</topology>
    </subcellularLocation>
</comment>
<dbReference type="GO" id="GO:0071555">
    <property type="term" value="P:cell wall organization"/>
    <property type="evidence" value="ECO:0007669"/>
    <property type="project" value="UniProtKB-KW"/>
</dbReference>
<dbReference type="PANTHER" id="PTHR30518">
    <property type="entry name" value="ENDOLYTIC MUREIN TRANSGLYCOSYLASE"/>
    <property type="match status" value="1"/>
</dbReference>
<feature type="transmembrane region" description="Helical" evidence="7">
    <location>
        <begin position="32"/>
        <end position="55"/>
    </location>
</feature>
<comment type="caution">
    <text evidence="8">The sequence shown here is derived from an EMBL/GenBank/DDBJ whole genome shotgun (WGS) entry which is preliminary data.</text>
</comment>
<dbReference type="PANTHER" id="PTHR30518:SF2">
    <property type="entry name" value="ENDOLYTIC MUREIN TRANSGLYCOSYLASE"/>
    <property type="match status" value="1"/>
</dbReference>
<dbReference type="CDD" id="cd08010">
    <property type="entry name" value="MltG_like"/>
    <property type="match status" value="1"/>
</dbReference>
<dbReference type="Gene3D" id="3.30.1490.480">
    <property type="entry name" value="Endolytic murein transglycosylase"/>
    <property type="match status" value="1"/>
</dbReference>
<keyword evidence="3 7" id="KW-1133">Transmembrane helix</keyword>
<keyword evidence="2 7" id="KW-0812">Transmembrane</keyword>
<evidence type="ECO:0000256" key="3">
    <source>
        <dbReference type="ARBA" id="ARBA00022989"/>
    </source>
</evidence>
<proteinExistence type="inferred from homology"/>
<comment type="catalytic activity">
    <reaction evidence="7">
        <text>a peptidoglycan chain = a peptidoglycan chain with N-acetyl-1,6-anhydromuramyl-[peptide] at the reducing end + a peptidoglycan chain with N-acetylglucosamine at the non-reducing end.</text>
        <dbReference type="EC" id="4.2.2.29"/>
    </reaction>
</comment>
<dbReference type="GO" id="GO:0005886">
    <property type="term" value="C:plasma membrane"/>
    <property type="evidence" value="ECO:0007669"/>
    <property type="project" value="UniProtKB-SubCell"/>
</dbReference>
<evidence type="ECO:0000256" key="6">
    <source>
        <dbReference type="ARBA" id="ARBA00023316"/>
    </source>
</evidence>
<dbReference type="NCBIfam" id="TIGR00247">
    <property type="entry name" value="endolytic transglycosylase MltG"/>
    <property type="match status" value="1"/>
</dbReference>
<keyword evidence="9" id="KW-1185">Reference proteome</keyword>
<accession>A0A4R2PCW3</accession>
<name>A0A4R2PCW3_9BACL</name>
<keyword evidence="1 7" id="KW-1003">Cell membrane</keyword>
<evidence type="ECO:0000256" key="7">
    <source>
        <dbReference type="HAMAP-Rule" id="MF_02065"/>
    </source>
</evidence>
<evidence type="ECO:0000256" key="1">
    <source>
        <dbReference type="ARBA" id="ARBA00022475"/>
    </source>
</evidence>
<evidence type="ECO:0000256" key="5">
    <source>
        <dbReference type="ARBA" id="ARBA00023239"/>
    </source>
</evidence>
<dbReference type="OrthoDB" id="9814591at2"/>
<dbReference type="InterPro" id="IPR003770">
    <property type="entry name" value="MLTG-like"/>
</dbReference>
<evidence type="ECO:0000313" key="9">
    <source>
        <dbReference type="Proteomes" id="UP000295416"/>
    </source>
</evidence>
<evidence type="ECO:0000313" key="8">
    <source>
        <dbReference type="EMBL" id="TCP32288.1"/>
    </source>
</evidence>
<dbReference type="Pfam" id="PF02618">
    <property type="entry name" value="YceG"/>
    <property type="match status" value="1"/>
</dbReference>
<dbReference type="Proteomes" id="UP000295416">
    <property type="component" value="Unassembled WGS sequence"/>
</dbReference>
<dbReference type="EC" id="4.2.2.29" evidence="7"/>
<evidence type="ECO:0000256" key="2">
    <source>
        <dbReference type="ARBA" id="ARBA00022692"/>
    </source>
</evidence>
<sequence>MSKGVCQLVSDSDDRFKPIQDRTKGKKRVRRLFLSIIICFIIFVLAAAGAGYYYVHRALQPVNAASHKKITVIIPRGASAAAIGNILEDQGVIRNGLVFQFYSRYKNETGLKAGTYLLSPSMTVSEIVSAMQSGKQKAAVVLSIPEGFWVKDIARRIAKQTDLNEKDILNKMRDRKYIENHYMKEYPFLKDEILNKEIKYPLEGYLFPATYSFYKKNPSLDDMIRKMLDKTQAILKKYDQDIQESQLGSVHKILTMASLLEEEASTTKHRKEISGVFYNRLQKGMRLQTDPTISYAKQKHLVHTYYKDLDIKSPYNTYRNKGLPVGPIDNPSESAIKAALNPVSTNYLYFFARPNGEVIFSKTYKEHQAVVKKYGSEWDKIKNKGE</sequence>
<comment type="similarity">
    <text evidence="7">Belongs to the transglycosylase MltG family.</text>
</comment>
<dbReference type="HAMAP" id="MF_02065">
    <property type="entry name" value="MltG"/>
    <property type="match status" value="1"/>
</dbReference>
<dbReference type="AlphaFoldDB" id="A0A4R2PCW3"/>
<keyword evidence="4 7" id="KW-0472">Membrane</keyword>
<protein>
    <recommendedName>
        <fullName evidence="7">Endolytic murein transglycosylase</fullName>
        <ecNumber evidence="7">4.2.2.29</ecNumber>
    </recommendedName>
    <alternativeName>
        <fullName evidence="7">Peptidoglycan lytic transglycosylase</fullName>
    </alternativeName>
    <alternativeName>
        <fullName evidence="7">Peptidoglycan polymerization terminase</fullName>
    </alternativeName>
</protein>
<gene>
    <name evidence="7" type="primary">mltG</name>
    <name evidence="8" type="ORF">EV207_101267</name>
</gene>
<reference evidence="8 9" key="1">
    <citation type="submission" date="2019-03" db="EMBL/GenBank/DDBJ databases">
        <title>Genomic Encyclopedia of Type Strains, Phase IV (KMG-IV): sequencing the most valuable type-strain genomes for metagenomic binning, comparative biology and taxonomic classification.</title>
        <authorList>
            <person name="Goeker M."/>
        </authorList>
    </citation>
    <scope>NUCLEOTIDE SEQUENCE [LARGE SCALE GENOMIC DNA]</scope>
    <source>
        <strain evidence="8 9">DSM 19377</strain>
    </source>
</reference>
<comment type="function">
    <text evidence="7">Functions as a peptidoglycan terminase that cleaves nascent peptidoglycan strands endolytically to terminate their elongation.</text>
</comment>
<dbReference type="Gene3D" id="3.30.160.60">
    <property type="entry name" value="Classic Zinc Finger"/>
    <property type="match status" value="1"/>
</dbReference>
<keyword evidence="5 7" id="KW-0456">Lyase</keyword>
<dbReference type="GO" id="GO:0009252">
    <property type="term" value="P:peptidoglycan biosynthetic process"/>
    <property type="evidence" value="ECO:0007669"/>
    <property type="project" value="UniProtKB-UniRule"/>
</dbReference>
<keyword evidence="6 7" id="KW-0961">Cell wall biogenesis/degradation</keyword>